<sequence>MFPRSFSSSSLFRLSIYIPFLYFFHSFAALLLCTFEIISRNSLANLPEKARRERERERERERAGRMGTDWPGEEGSPSASAVVKTKRVVEELLRGRCAAIQLQLLLQNPPSRDASDGSRSLSAEELAEKILRSFAEGLSVLGSCCESASAGHDHQVSPSSGESGDSKRRLNLKDRSGCHKRRCDQESKASQTWIKVSSTTQDNHAWRKYGQKMILNAKHPRSYFRCTHKYDQGCKAAKQVQRTEDDPEKFHITYIGVHTCRDIMKTPRMLITDPDTCVGESFPIKQELREEARSDQTNDNVSSADLFLITALGSSDQPNDPASVSSERMGFDNANGEPAVPTVYPFGDDADSHALGMDFLRRSVSFDGDFSFDESEFLASEVGA</sequence>
<feature type="region of interest" description="Disordered" evidence="6">
    <location>
        <begin position="149"/>
        <end position="182"/>
    </location>
</feature>
<keyword evidence="4" id="KW-0804">Transcription</keyword>
<feature type="compositionally biased region" description="Basic and acidic residues" evidence="6">
    <location>
        <begin position="48"/>
        <end position="64"/>
    </location>
</feature>
<gene>
    <name evidence="9" type="ORF">ACJRO7_003080</name>
</gene>
<feature type="compositionally biased region" description="Basic and acidic residues" evidence="6">
    <location>
        <begin position="164"/>
        <end position="182"/>
    </location>
</feature>
<dbReference type="Pfam" id="PF03106">
    <property type="entry name" value="WRKY"/>
    <property type="match status" value="1"/>
</dbReference>
<keyword evidence="7" id="KW-1133">Transmembrane helix</keyword>
<keyword evidence="2" id="KW-0805">Transcription regulation</keyword>
<dbReference type="GO" id="GO:0003677">
    <property type="term" value="F:DNA binding"/>
    <property type="evidence" value="ECO:0007669"/>
    <property type="project" value="UniProtKB-KW"/>
</dbReference>
<evidence type="ECO:0000256" key="2">
    <source>
        <dbReference type="ARBA" id="ARBA00023015"/>
    </source>
</evidence>
<comment type="subcellular location">
    <subcellularLocation>
        <location evidence="1">Nucleus</location>
    </subcellularLocation>
</comment>
<feature type="compositionally biased region" description="Polar residues" evidence="6">
    <location>
        <begin position="313"/>
        <end position="326"/>
    </location>
</feature>
<dbReference type="AlphaFoldDB" id="A0ABD3IUX0"/>
<accession>A0ABD3IUX0</accession>
<keyword evidence="5" id="KW-0539">Nucleus</keyword>
<name>A0ABD3IUX0_EUCGL</name>
<dbReference type="Proteomes" id="UP001634007">
    <property type="component" value="Unassembled WGS sequence"/>
</dbReference>
<dbReference type="EMBL" id="JBJKBG010000010">
    <property type="protein sequence ID" value="KAL3717884.1"/>
    <property type="molecule type" value="Genomic_DNA"/>
</dbReference>
<keyword evidence="3" id="KW-0238">DNA-binding</keyword>
<dbReference type="InterPro" id="IPR003657">
    <property type="entry name" value="WRKY_dom"/>
</dbReference>
<dbReference type="SMART" id="SM00774">
    <property type="entry name" value="WRKY"/>
    <property type="match status" value="1"/>
</dbReference>
<reference evidence="9 10" key="1">
    <citation type="submission" date="2024-11" db="EMBL/GenBank/DDBJ databases">
        <title>Chromosome-level genome assembly of Eucalyptus globulus Labill. provides insights into its genome evolution.</title>
        <authorList>
            <person name="Li X."/>
        </authorList>
    </citation>
    <scope>NUCLEOTIDE SEQUENCE [LARGE SCALE GENOMIC DNA]</scope>
    <source>
        <strain evidence="9">CL2024</strain>
        <tissue evidence="9">Fresh tender leaves</tissue>
    </source>
</reference>
<evidence type="ECO:0000256" key="3">
    <source>
        <dbReference type="ARBA" id="ARBA00023125"/>
    </source>
</evidence>
<evidence type="ECO:0000256" key="5">
    <source>
        <dbReference type="ARBA" id="ARBA00023242"/>
    </source>
</evidence>
<evidence type="ECO:0000256" key="6">
    <source>
        <dbReference type="SAM" id="MobiDB-lite"/>
    </source>
</evidence>
<proteinExistence type="predicted"/>
<feature type="domain" description="WRKY" evidence="8">
    <location>
        <begin position="195"/>
        <end position="258"/>
    </location>
</feature>
<evidence type="ECO:0000256" key="4">
    <source>
        <dbReference type="ARBA" id="ARBA00023163"/>
    </source>
</evidence>
<dbReference type="PANTHER" id="PTHR31282">
    <property type="entry name" value="WRKY TRANSCRIPTION FACTOR 21-RELATED"/>
    <property type="match status" value="1"/>
</dbReference>
<dbReference type="SUPFAM" id="SSF118290">
    <property type="entry name" value="WRKY DNA-binding domain"/>
    <property type="match status" value="1"/>
</dbReference>
<keyword evidence="7" id="KW-0472">Membrane</keyword>
<keyword evidence="10" id="KW-1185">Reference proteome</keyword>
<evidence type="ECO:0000313" key="10">
    <source>
        <dbReference type="Proteomes" id="UP001634007"/>
    </source>
</evidence>
<organism evidence="9 10">
    <name type="scientific">Eucalyptus globulus</name>
    <name type="common">Tasmanian blue gum</name>
    <dbReference type="NCBI Taxonomy" id="34317"/>
    <lineage>
        <taxon>Eukaryota</taxon>
        <taxon>Viridiplantae</taxon>
        <taxon>Streptophyta</taxon>
        <taxon>Embryophyta</taxon>
        <taxon>Tracheophyta</taxon>
        <taxon>Spermatophyta</taxon>
        <taxon>Magnoliopsida</taxon>
        <taxon>eudicotyledons</taxon>
        <taxon>Gunneridae</taxon>
        <taxon>Pentapetalae</taxon>
        <taxon>rosids</taxon>
        <taxon>malvids</taxon>
        <taxon>Myrtales</taxon>
        <taxon>Myrtaceae</taxon>
        <taxon>Myrtoideae</taxon>
        <taxon>Eucalypteae</taxon>
        <taxon>Eucalyptus</taxon>
    </lineage>
</organism>
<dbReference type="InterPro" id="IPR044810">
    <property type="entry name" value="WRKY_plant"/>
</dbReference>
<dbReference type="PROSITE" id="PS50811">
    <property type="entry name" value="WRKY"/>
    <property type="match status" value="1"/>
</dbReference>
<feature type="region of interest" description="Disordered" evidence="6">
    <location>
        <begin position="313"/>
        <end position="336"/>
    </location>
</feature>
<evidence type="ECO:0000259" key="8">
    <source>
        <dbReference type="PROSITE" id="PS50811"/>
    </source>
</evidence>
<comment type="caution">
    <text evidence="9">The sequence shown here is derived from an EMBL/GenBank/DDBJ whole genome shotgun (WGS) entry which is preliminary data.</text>
</comment>
<evidence type="ECO:0000256" key="1">
    <source>
        <dbReference type="ARBA" id="ARBA00004123"/>
    </source>
</evidence>
<evidence type="ECO:0000256" key="7">
    <source>
        <dbReference type="SAM" id="Phobius"/>
    </source>
</evidence>
<feature type="region of interest" description="Disordered" evidence="6">
    <location>
        <begin position="48"/>
        <end position="82"/>
    </location>
</feature>
<dbReference type="GO" id="GO:0005634">
    <property type="term" value="C:nucleus"/>
    <property type="evidence" value="ECO:0007669"/>
    <property type="project" value="UniProtKB-SubCell"/>
</dbReference>
<keyword evidence="7" id="KW-0812">Transmembrane</keyword>
<dbReference type="InterPro" id="IPR036576">
    <property type="entry name" value="WRKY_dom_sf"/>
</dbReference>
<feature type="transmembrane region" description="Helical" evidence="7">
    <location>
        <begin position="20"/>
        <end position="39"/>
    </location>
</feature>
<protein>
    <recommendedName>
        <fullName evidence="8">WRKY domain-containing protein</fullName>
    </recommendedName>
</protein>
<evidence type="ECO:0000313" key="9">
    <source>
        <dbReference type="EMBL" id="KAL3717884.1"/>
    </source>
</evidence>
<dbReference type="Gene3D" id="2.20.25.80">
    <property type="entry name" value="WRKY domain"/>
    <property type="match status" value="1"/>
</dbReference>